<evidence type="ECO:0000313" key="2">
    <source>
        <dbReference type="EMBL" id="UQC82572.1"/>
    </source>
</evidence>
<dbReference type="GeneID" id="73342062"/>
<dbReference type="EMBL" id="CP019476">
    <property type="protein sequence ID" value="UQC82572.1"/>
    <property type="molecule type" value="Genomic_DNA"/>
</dbReference>
<sequence>MDSLSQFRMFLPRRTGPYVCHLAWTWDVGAGYFYSYSEPGRSYRKSLYHKKPARRRTGQLGVTVILDTSCSPVQGNSNSKQANLKVRLAATLHRPGAPKPPSQLTASPQGTPSVPSRKLRWKSLRGPKVPPHPSFAAPVRIHALPRSVHLVPLHTTNTPWAPTAPCQSCCSHWTPNFLSQIHEPPPSDPCWRQEPDLVFSLPVCFFLLFTSNLSNKTSSVSLWLSRIELVYLADNRYLINTHTLPLQAITIAKTYHSATTSDSPESRPDHPSGPAPSFATAKICPADSRQNPSIPILALALLPTSPTPVLLADGGATFNLAMILDR</sequence>
<dbReference type="KEGG" id="clup:CLUP02_08061"/>
<organism evidence="2 3">
    <name type="scientific">Colletotrichum lupini</name>
    <dbReference type="NCBI Taxonomy" id="145971"/>
    <lineage>
        <taxon>Eukaryota</taxon>
        <taxon>Fungi</taxon>
        <taxon>Dikarya</taxon>
        <taxon>Ascomycota</taxon>
        <taxon>Pezizomycotina</taxon>
        <taxon>Sordariomycetes</taxon>
        <taxon>Hypocreomycetidae</taxon>
        <taxon>Glomerellales</taxon>
        <taxon>Glomerellaceae</taxon>
        <taxon>Colletotrichum</taxon>
        <taxon>Colletotrichum acutatum species complex</taxon>
    </lineage>
</organism>
<dbReference type="Proteomes" id="UP000830671">
    <property type="component" value="Chromosome 4"/>
</dbReference>
<reference evidence="2" key="1">
    <citation type="journal article" date="2021" name="Mol. Plant Microbe Interact.">
        <title>Complete Genome Sequence of the Plant-Pathogenic Fungus Colletotrichum lupini.</title>
        <authorList>
            <person name="Baroncelli R."/>
            <person name="Pensec F."/>
            <person name="Da Lio D."/>
            <person name="Boufleur T."/>
            <person name="Vicente I."/>
            <person name="Sarrocco S."/>
            <person name="Picot A."/>
            <person name="Baraldi E."/>
            <person name="Sukno S."/>
            <person name="Thon M."/>
            <person name="Le Floch G."/>
        </authorList>
    </citation>
    <scope>NUCLEOTIDE SEQUENCE</scope>
    <source>
        <strain evidence="2">IMI 504893</strain>
    </source>
</reference>
<feature type="compositionally biased region" description="Polar residues" evidence="1">
    <location>
        <begin position="102"/>
        <end position="114"/>
    </location>
</feature>
<proteinExistence type="predicted"/>
<feature type="region of interest" description="Disordered" evidence="1">
    <location>
        <begin position="93"/>
        <end position="117"/>
    </location>
</feature>
<evidence type="ECO:0000256" key="1">
    <source>
        <dbReference type="SAM" id="MobiDB-lite"/>
    </source>
</evidence>
<protein>
    <submittedName>
        <fullName evidence="2">Uncharacterized protein</fullName>
    </submittedName>
</protein>
<dbReference type="AlphaFoldDB" id="A0A9Q8SS57"/>
<name>A0A9Q8SS57_9PEZI</name>
<feature type="region of interest" description="Disordered" evidence="1">
    <location>
        <begin position="258"/>
        <end position="279"/>
    </location>
</feature>
<keyword evidence="3" id="KW-1185">Reference proteome</keyword>
<gene>
    <name evidence="2" type="ORF">CLUP02_08061</name>
</gene>
<evidence type="ECO:0000313" key="3">
    <source>
        <dbReference type="Proteomes" id="UP000830671"/>
    </source>
</evidence>
<dbReference type="RefSeq" id="XP_049144195.1">
    <property type="nucleotide sequence ID" value="XM_049287052.1"/>
</dbReference>
<accession>A0A9Q8SS57</accession>